<evidence type="ECO:0000256" key="3">
    <source>
        <dbReference type="HAMAP-Rule" id="MF_02225"/>
    </source>
</evidence>
<sequence length="408" mass="44682">MHLLKNKYILVGICGGISAYKTLELIRLLKKVGAKVRAIPTNGATKFITQRSFEAISQNSCLADNNEVSGGLITHIEEAYKADLAIVAPATCNFLAKLTHGFADEILYQTLLSYRGPVILAPAMESNMWQNEATQENIKVLKKRKFIFAGPTHGSLASDRSGHGRMAEPGQIFEAAVAALSKKDFLNKKVLITAGPTQEDLDPVRFISNKSSGKMGVALARAMLERGAIVDFVHGPLQVELPKHSNIQCYDTKSANKMADVTLSLASSVDIAILCAAVCDFRPQKIFAQKMKKEQNSFENISWEKNIDILRTIGGQKNKPFLVGFAAETSNMIENAIEKCINKNCDLICANNVAESSAVFGSTKNHIVVVNKNNVVKDLKEQNKTDAAHEILDLIKSLKCPTQLEQSY</sequence>
<comment type="catalytic activity">
    <reaction evidence="3 4">
        <text>(R)-4'-phosphopantothenate + L-cysteine + CTP = N-[(R)-4-phosphopantothenoyl]-L-cysteine + CMP + diphosphate + H(+)</text>
        <dbReference type="Rhea" id="RHEA:19397"/>
        <dbReference type="ChEBI" id="CHEBI:10986"/>
        <dbReference type="ChEBI" id="CHEBI:15378"/>
        <dbReference type="ChEBI" id="CHEBI:33019"/>
        <dbReference type="ChEBI" id="CHEBI:35235"/>
        <dbReference type="ChEBI" id="CHEBI:37563"/>
        <dbReference type="ChEBI" id="CHEBI:59458"/>
        <dbReference type="ChEBI" id="CHEBI:60377"/>
        <dbReference type="EC" id="6.3.2.5"/>
    </reaction>
</comment>
<organism evidence="7 8">
    <name type="scientific">Sulfobacillus acidophilus</name>
    <dbReference type="NCBI Taxonomy" id="53633"/>
    <lineage>
        <taxon>Bacteria</taxon>
        <taxon>Bacillati</taxon>
        <taxon>Bacillota</taxon>
        <taxon>Clostridia</taxon>
        <taxon>Eubacteriales</taxon>
        <taxon>Clostridiales Family XVII. Incertae Sedis</taxon>
        <taxon>Sulfobacillus</taxon>
    </lineage>
</organism>
<dbReference type="Pfam" id="PF04127">
    <property type="entry name" value="DFP"/>
    <property type="match status" value="1"/>
</dbReference>
<keyword evidence="2 3" id="KW-0456">Lyase</keyword>
<dbReference type="Gene3D" id="3.40.50.10300">
    <property type="entry name" value="CoaB-like"/>
    <property type="match status" value="1"/>
</dbReference>
<keyword evidence="1 3" id="KW-0210">Decarboxylase</keyword>
<feature type="binding site" evidence="3">
    <location>
        <position position="280"/>
    </location>
    <ligand>
        <name>CTP</name>
        <dbReference type="ChEBI" id="CHEBI:37563"/>
    </ligand>
</feature>
<reference evidence="7" key="1">
    <citation type="submission" date="2021-02" db="EMBL/GenBank/DDBJ databases">
        <title>Activity-based single-cell genomes from oceanic crustal fluid captures similar information to metagenomic and metatranscriptomic surveys with orders of magnitude less sampling.</title>
        <authorList>
            <person name="D'Angelo T.S."/>
            <person name="Orcutt B.N."/>
        </authorList>
    </citation>
    <scope>NUCLEOTIDE SEQUENCE [LARGE SCALE GENOMIC DNA]</scope>
    <source>
        <strain evidence="7">AH-315-E05</strain>
    </source>
</reference>
<feature type="domain" description="Flavoprotein" evidence="5">
    <location>
        <begin position="8"/>
        <end position="177"/>
    </location>
</feature>
<dbReference type="InterPro" id="IPR035929">
    <property type="entry name" value="CoaB-like_sf"/>
</dbReference>
<feature type="domain" description="DNA/pantothenate metabolism flavoprotein C-terminal" evidence="6">
    <location>
        <begin position="187"/>
        <end position="397"/>
    </location>
</feature>
<comment type="cofactor">
    <cofactor evidence="3">
        <name>FMN</name>
        <dbReference type="ChEBI" id="CHEBI:58210"/>
    </cofactor>
    <text evidence="3">Binds 1 FMN per subunit.</text>
</comment>
<keyword evidence="3" id="KW-0511">Multifunctional enzyme</keyword>
<gene>
    <name evidence="3 7" type="primary">coaBC</name>
    <name evidence="7" type="ORF">JYT19_00850</name>
</gene>
<dbReference type="GO" id="GO:0004632">
    <property type="term" value="F:phosphopantothenate--cysteine ligase activity"/>
    <property type="evidence" value="ECO:0007669"/>
    <property type="project" value="UniProtKB-EC"/>
</dbReference>
<comment type="function">
    <text evidence="4">Catalyzes two steps in the biosynthesis of coenzyme A. In the first step cysteine is conjugated to 4'-phosphopantothenate to form 4-phosphopantothenoylcysteine, in the latter compound is decarboxylated to form 4'-phosphopantotheine.</text>
</comment>
<comment type="similarity">
    <text evidence="3 4">In the C-terminal section; belongs to the PPC synthetase family.</text>
</comment>
<evidence type="ECO:0000259" key="5">
    <source>
        <dbReference type="Pfam" id="PF02441"/>
    </source>
</evidence>
<dbReference type="SUPFAM" id="SSF52507">
    <property type="entry name" value="Homo-oligomeric flavin-containing Cys decarboxylases, HFCD"/>
    <property type="match status" value="1"/>
</dbReference>
<keyword evidence="3 4" id="KW-0285">Flavoprotein</keyword>
<feature type="binding site" evidence="3">
    <location>
        <position position="290"/>
    </location>
    <ligand>
        <name>CTP</name>
        <dbReference type="ChEBI" id="CHEBI:37563"/>
    </ligand>
</feature>
<protein>
    <recommendedName>
        <fullName evidence="3">Coenzyme A biosynthesis bifunctional protein CoaBC</fullName>
    </recommendedName>
    <alternativeName>
        <fullName evidence="3">DNA/pantothenate metabolism flavoprotein</fullName>
    </alternativeName>
    <alternativeName>
        <fullName evidence="3">Phosphopantothenoylcysteine synthetase/decarboxylase</fullName>
        <shortName evidence="3">PPCS-PPCDC</shortName>
    </alternativeName>
    <domain>
        <recommendedName>
            <fullName evidence="3">Phosphopantothenoylcysteine decarboxylase</fullName>
            <shortName evidence="3">PPC decarboxylase</shortName>
            <shortName evidence="3">PPC-DC</shortName>
            <ecNumber evidence="3">4.1.1.36</ecNumber>
        </recommendedName>
        <alternativeName>
            <fullName evidence="3">CoaC</fullName>
        </alternativeName>
    </domain>
    <domain>
        <recommendedName>
            <fullName evidence="3">Phosphopantothenate--cysteine ligase</fullName>
            <ecNumber evidence="3">6.3.2.5</ecNumber>
        </recommendedName>
        <alternativeName>
            <fullName evidence="3">CoaB</fullName>
        </alternativeName>
        <alternativeName>
            <fullName evidence="3">Phosphopantothenoylcysteine synthetase</fullName>
            <shortName evidence="3">PPC synthetase</shortName>
            <shortName evidence="3">PPC-S</shortName>
        </alternativeName>
    </domain>
</protein>
<dbReference type="PANTHER" id="PTHR14359:SF6">
    <property type="entry name" value="PHOSPHOPANTOTHENOYLCYSTEINE DECARBOXYLASE"/>
    <property type="match status" value="1"/>
</dbReference>
<name>A0ABS3AW26_9FIRM</name>
<evidence type="ECO:0000256" key="1">
    <source>
        <dbReference type="ARBA" id="ARBA00022793"/>
    </source>
</evidence>
<keyword evidence="8" id="KW-1185">Reference proteome</keyword>
<dbReference type="Gene3D" id="3.40.50.1950">
    <property type="entry name" value="Flavin prenyltransferase-like"/>
    <property type="match status" value="1"/>
</dbReference>
<comment type="pathway">
    <text evidence="3 4">Cofactor biosynthesis; coenzyme A biosynthesis; CoA from (R)-pantothenate: step 3/5.</text>
</comment>
<feature type="binding site" evidence="3">
    <location>
        <position position="339"/>
    </location>
    <ligand>
        <name>CTP</name>
        <dbReference type="ChEBI" id="CHEBI:37563"/>
    </ligand>
</feature>
<evidence type="ECO:0000256" key="2">
    <source>
        <dbReference type="ARBA" id="ARBA00023239"/>
    </source>
</evidence>
<dbReference type="EMBL" id="JAFITA010000011">
    <property type="protein sequence ID" value="MBN4077439.1"/>
    <property type="molecule type" value="Genomic_DNA"/>
</dbReference>
<feature type="binding site" evidence="3">
    <location>
        <position position="343"/>
    </location>
    <ligand>
        <name>CTP</name>
        <dbReference type="ChEBI" id="CHEBI:37563"/>
    </ligand>
</feature>
<keyword evidence="3" id="KW-0460">Magnesium</keyword>
<feature type="binding site" evidence="3">
    <location>
        <position position="325"/>
    </location>
    <ligand>
        <name>CTP</name>
        <dbReference type="ChEBI" id="CHEBI:37563"/>
    </ligand>
</feature>
<comment type="catalytic activity">
    <reaction evidence="3 4">
        <text>N-[(R)-4-phosphopantothenoyl]-L-cysteine + H(+) = (R)-4'-phosphopantetheine + CO2</text>
        <dbReference type="Rhea" id="RHEA:16793"/>
        <dbReference type="ChEBI" id="CHEBI:15378"/>
        <dbReference type="ChEBI" id="CHEBI:16526"/>
        <dbReference type="ChEBI" id="CHEBI:59458"/>
        <dbReference type="ChEBI" id="CHEBI:61723"/>
        <dbReference type="EC" id="4.1.1.36"/>
    </reaction>
</comment>
<comment type="similarity">
    <text evidence="3 4">In the N-terminal section; belongs to the HFCD (homo-oligomeric flavin containing Cys decarboxylase) superfamily.</text>
</comment>
<comment type="caution">
    <text evidence="3">Lacks conserved residue(s) required for the propagation of feature annotation.</text>
</comment>
<feature type="region of interest" description="Phosphopantothenate--cysteine ligase" evidence="3">
    <location>
        <begin position="190"/>
        <end position="408"/>
    </location>
</feature>
<dbReference type="InterPro" id="IPR007085">
    <property type="entry name" value="DNA/pantothenate-metab_flavo_C"/>
</dbReference>
<dbReference type="Pfam" id="PF02441">
    <property type="entry name" value="Flavoprotein"/>
    <property type="match status" value="1"/>
</dbReference>
<evidence type="ECO:0000259" key="6">
    <source>
        <dbReference type="Pfam" id="PF04127"/>
    </source>
</evidence>
<evidence type="ECO:0000256" key="4">
    <source>
        <dbReference type="RuleBase" id="RU364078"/>
    </source>
</evidence>
<dbReference type="EC" id="6.3.2.5" evidence="3"/>
<dbReference type="InterPro" id="IPR036551">
    <property type="entry name" value="Flavin_trans-like"/>
</dbReference>
<dbReference type="InterPro" id="IPR005252">
    <property type="entry name" value="CoaBC"/>
</dbReference>
<dbReference type="PANTHER" id="PTHR14359">
    <property type="entry name" value="HOMO-OLIGOMERIC FLAVIN CONTAINING CYS DECARBOXYLASE FAMILY"/>
    <property type="match status" value="1"/>
</dbReference>
<comment type="caution">
    <text evidence="7">The sequence shown here is derived from an EMBL/GenBank/DDBJ whole genome shotgun (WGS) entry which is preliminary data.</text>
</comment>
<keyword evidence="3 4" id="KW-0436">Ligase</keyword>
<comment type="function">
    <text evidence="3">Catalyzes two sequential steps in the biosynthesis of coenzyme A. In the first step cysteine is conjugated to 4'-phosphopantothenate to form 4-phosphopantothenoylcysteine. In the second step the latter compound is decarboxylated to form 4'-phosphopantotheine.</text>
</comment>
<evidence type="ECO:0000313" key="7">
    <source>
        <dbReference type="EMBL" id="MBN4077439.1"/>
    </source>
</evidence>
<dbReference type="GO" id="GO:0004633">
    <property type="term" value="F:phosphopantothenoylcysteine decarboxylase activity"/>
    <property type="evidence" value="ECO:0007669"/>
    <property type="project" value="UniProtKB-EC"/>
</dbReference>
<dbReference type="Proteomes" id="UP000765003">
    <property type="component" value="Unassembled WGS sequence"/>
</dbReference>
<proteinExistence type="inferred from homology"/>
<evidence type="ECO:0000313" key="8">
    <source>
        <dbReference type="Proteomes" id="UP000765003"/>
    </source>
</evidence>
<dbReference type="EC" id="4.1.1.36" evidence="3"/>
<feature type="region of interest" description="Phosphopantothenoylcysteine decarboxylase" evidence="3">
    <location>
        <begin position="1"/>
        <end position="189"/>
    </location>
</feature>
<dbReference type="SUPFAM" id="SSF102645">
    <property type="entry name" value="CoaB-like"/>
    <property type="match status" value="1"/>
</dbReference>
<dbReference type="NCBIfam" id="TIGR00521">
    <property type="entry name" value="coaBC_dfp"/>
    <property type="match status" value="1"/>
</dbReference>
<keyword evidence="3 4" id="KW-0288">FMN</keyword>
<keyword evidence="3" id="KW-0479">Metal-binding</keyword>
<dbReference type="InterPro" id="IPR003382">
    <property type="entry name" value="Flavoprotein"/>
</dbReference>
<comment type="cofactor">
    <cofactor evidence="3">
        <name>Mg(2+)</name>
        <dbReference type="ChEBI" id="CHEBI:18420"/>
    </cofactor>
</comment>
<dbReference type="HAMAP" id="MF_02225">
    <property type="entry name" value="CoaBC"/>
    <property type="match status" value="1"/>
</dbReference>
<comment type="pathway">
    <text evidence="3 4">Cofactor biosynthesis; coenzyme A biosynthesis; CoA from (R)-pantothenate: step 2/5.</text>
</comment>
<accession>A0ABS3AW26</accession>